<evidence type="ECO:0000256" key="2">
    <source>
        <dbReference type="SAM" id="Phobius"/>
    </source>
</evidence>
<dbReference type="Proteomes" id="UP000773614">
    <property type="component" value="Unassembled WGS sequence"/>
</dbReference>
<dbReference type="InterPro" id="IPR021830">
    <property type="entry name" value="DUF3422"/>
</dbReference>
<evidence type="ECO:0000313" key="4">
    <source>
        <dbReference type="Proteomes" id="UP000773614"/>
    </source>
</evidence>
<sequence length="441" mass="48382">MNDSETRREPGGEPSGGSGEAPLGAPYGLRPHPLRPFILGELHSRPFQLVAAPRTILQLAFLAESGPDQDAATVGQLARSRGLSGPDPEARHFAMNWGPGRLRWERHTEFTTWTWDAPSPADLDEPVRGHPFGDAFRGPGALVAAIRLDLCPGPSGEAELARFHPTSLCYSVMDGGTARAATDFRQDADGFTRILVFDDGLGEARAGALTQRLIEVETYRTLTLLGLPVAQRLAPALGRIEGELARITAEMRKPEGRDSHVLLDELIALSANLEADAVASLYRFAASRAYDEIVAQRLGVIGEQAIPGYETWQIFLSRRMGPAVRTCRAVENRQADLSRKLARAADLLRTRVDVELERQNRDLLKSMEQRTRQQLRLQQTVEGLSVAAVSYYVVGLLSYFAKGLESYAPEFDPALLAAAAVPPVMLAVWLLVRRIRRAHAE</sequence>
<keyword evidence="2" id="KW-0812">Transmembrane</keyword>
<keyword evidence="4" id="KW-1185">Reference proteome</keyword>
<evidence type="ECO:0000256" key="1">
    <source>
        <dbReference type="SAM" id="MobiDB-lite"/>
    </source>
</evidence>
<dbReference type="Pfam" id="PF11902">
    <property type="entry name" value="DUF3422"/>
    <property type="match status" value="1"/>
</dbReference>
<accession>A0A964T800</accession>
<protein>
    <submittedName>
        <fullName evidence="3">DUF3422 domain-containing protein</fullName>
    </submittedName>
</protein>
<evidence type="ECO:0000313" key="3">
    <source>
        <dbReference type="EMBL" id="MYZ50228.1"/>
    </source>
</evidence>
<proteinExistence type="predicted"/>
<feature type="compositionally biased region" description="Basic and acidic residues" evidence="1">
    <location>
        <begin position="1"/>
        <end position="11"/>
    </location>
</feature>
<feature type="transmembrane region" description="Helical" evidence="2">
    <location>
        <begin position="380"/>
        <end position="401"/>
    </location>
</feature>
<dbReference type="RefSeq" id="WP_161142550.1">
    <property type="nucleotide sequence ID" value="NZ_SPKJ01000137.1"/>
</dbReference>
<reference evidence="3" key="1">
    <citation type="submission" date="2019-03" db="EMBL/GenBank/DDBJ databases">
        <title>Afifella sp. nov., isolated from activated sludge.</title>
        <authorList>
            <person name="Li Q."/>
            <person name="Liu Y."/>
        </authorList>
    </citation>
    <scope>NUCLEOTIDE SEQUENCE</scope>
    <source>
        <strain evidence="3">L72</strain>
    </source>
</reference>
<name>A0A964T800_9HYPH</name>
<feature type="transmembrane region" description="Helical" evidence="2">
    <location>
        <begin position="413"/>
        <end position="432"/>
    </location>
</feature>
<organism evidence="3 4">
    <name type="scientific">Propylenella binzhouense</name>
    <dbReference type="NCBI Taxonomy" id="2555902"/>
    <lineage>
        <taxon>Bacteria</taxon>
        <taxon>Pseudomonadati</taxon>
        <taxon>Pseudomonadota</taxon>
        <taxon>Alphaproteobacteria</taxon>
        <taxon>Hyphomicrobiales</taxon>
        <taxon>Propylenellaceae</taxon>
        <taxon>Propylenella</taxon>
    </lineage>
</organism>
<dbReference type="OrthoDB" id="9767470at2"/>
<dbReference type="EMBL" id="SPKJ01000137">
    <property type="protein sequence ID" value="MYZ50228.1"/>
    <property type="molecule type" value="Genomic_DNA"/>
</dbReference>
<dbReference type="AlphaFoldDB" id="A0A964T800"/>
<gene>
    <name evidence="3" type="ORF">E4O86_21195</name>
</gene>
<comment type="caution">
    <text evidence="3">The sequence shown here is derived from an EMBL/GenBank/DDBJ whole genome shotgun (WGS) entry which is preliminary data.</text>
</comment>
<keyword evidence="2" id="KW-0472">Membrane</keyword>
<keyword evidence="2" id="KW-1133">Transmembrane helix</keyword>
<feature type="region of interest" description="Disordered" evidence="1">
    <location>
        <begin position="1"/>
        <end position="27"/>
    </location>
</feature>